<dbReference type="EMBL" id="CAMAPF010000028">
    <property type="protein sequence ID" value="CAH9075026.1"/>
    <property type="molecule type" value="Genomic_DNA"/>
</dbReference>
<organism evidence="1 2">
    <name type="scientific">Cuscuta epithymum</name>
    <dbReference type="NCBI Taxonomy" id="186058"/>
    <lineage>
        <taxon>Eukaryota</taxon>
        <taxon>Viridiplantae</taxon>
        <taxon>Streptophyta</taxon>
        <taxon>Embryophyta</taxon>
        <taxon>Tracheophyta</taxon>
        <taxon>Spermatophyta</taxon>
        <taxon>Magnoliopsida</taxon>
        <taxon>eudicotyledons</taxon>
        <taxon>Gunneridae</taxon>
        <taxon>Pentapetalae</taxon>
        <taxon>asterids</taxon>
        <taxon>lamiids</taxon>
        <taxon>Solanales</taxon>
        <taxon>Convolvulaceae</taxon>
        <taxon>Cuscuteae</taxon>
        <taxon>Cuscuta</taxon>
        <taxon>Cuscuta subgen. Cuscuta</taxon>
    </lineage>
</organism>
<evidence type="ECO:0000313" key="1">
    <source>
        <dbReference type="EMBL" id="CAH9075026.1"/>
    </source>
</evidence>
<dbReference type="AlphaFoldDB" id="A0AAV0CDU3"/>
<evidence type="ECO:0000313" key="2">
    <source>
        <dbReference type="Proteomes" id="UP001152523"/>
    </source>
</evidence>
<keyword evidence="2" id="KW-1185">Reference proteome</keyword>
<sequence>MDKEQNCLFILEGRNGLGFYRFLNELSKATTFMHELEVKVPPPAIKQASCEIFSGCVDSEFVWDPSIPQSDGDDSFKNDISISGFLLQVDIERSASVEKSLDYFENTMTNGVDSLSQFLIREFE</sequence>
<proteinExistence type="predicted"/>
<reference evidence="1" key="1">
    <citation type="submission" date="2022-07" db="EMBL/GenBank/DDBJ databases">
        <authorList>
            <person name="Macas J."/>
            <person name="Novak P."/>
            <person name="Neumann P."/>
        </authorList>
    </citation>
    <scope>NUCLEOTIDE SEQUENCE</scope>
</reference>
<comment type="caution">
    <text evidence="1">The sequence shown here is derived from an EMBL/GenBank/DDBJ whole genome shotgun (WGS) entry which is preliminary data.</text>
</comment>
<dbReference type="Proteomes" id="UP001152523">
    <property type="component" value="Unassembled WGS sequence"/>
</dbReference>
<accession>A0AAV0CDU3</accession>
<protein>
    <submittedName>
        <fullName evidence="1">Uncharacterized protein</fullName>
    </submittedName>
</protein>
<name>A0AAV0CDU3_9ASTE</name>
<gene>
    <name evidence="1" type="ORF">CEPIT_LOCUS5202</name>
</gene>